<organism evidence="3 4">
    <name type="scientific">Anaeromyxobacter paludicola</name>
    <dbReference type="NCBI Taxonomy" id="2918171"/>
    <lineage>
        <taxon>Bacteria</taxon>
        <taxon>Pseudomonadati</taxon>
        <taxon>Myxococcota</taxon>
        <taxon>Myxococcia</taxon>
        <taxon>Myxococcales</taxon>
        <taxon>Cystobacterineae</taxon>
        <taxon>Anaeromyxobacteraceae</taxon>
        <taxon>Anaeromyxobacter</taxon>
    </lineage>
</organism>
<dbReference type="RefSeq" id="WP_248345944.1">
    <property type="nucleotide sequence ID" value="NZ_AP025592.1"/>
</dbReference>
<keyword evidence="2" id="KW-0732">Signal</keyword>
<feature type="chain" id="PRO_5046647594" description="Collagen triple helix repeat protein" evidence="2">
    <location>
        <begin position="18"/>
        <end position="208"/>
    </location>
</feature>
<dbReference type="EMBL" id="AP025592">
    <property type="protein sequence ID" value="BDG08741.1"/>
    <property type="molecule type" value="Genomic_DNA"/>
</dbReference>
<reference evidence="4" key="1">
    <citation type="journal article" date="2022" name="Int. J. Syst. Evol. Microbiol.">
        <title>Anaeromyxobacter oryzae sp. nov., Anaeromyxobacter diazotrophicus sp. nov. and Anaeromyxobacter paludicola sp. nov., isolated from paddy soils.</title>
        <authorList>
            <person name="Itoh H."/>
            <person name="Xu Z."/>
            <person name="Mise K."/>
            <person name="Masuda Y."/>
            <person name="Ushijima N."/>
            <person name="Hayakawa C."/>
            <person name="Shiratori Y."/>
            <person name="Senoo K."/>
        </authorList>
    </citation>
    <scope>NUCLEOTIDE SEQUENCE [LARGE SCALE GENOMIC DNA]</scope>
    <source>
        <strain evidence="4">Red630</strain>
    </source>
</reference>
<feature type="region of interest" description="Disordered" evidence="1">
    <location>
        <begin position="151"/>
        <end position="208"/>
    </location>
</feature>
<accession>A0ABM7XA66</accession>
<keyword evidence="4" id="KW-1185">Reference proteome</keyword>
<sequence>MSALLLAALLAAGPGQARPDAGAQGPLVVGSELVFAKDATLEAGEIVFRPGGRIRVANGARLTLKAHRISAEDGAVIDIDGKGEAGEPGKAGAPCPGCQAPVQRVRSASAFAAALQQCQESGVGGQGGQGGAGKPGASVEIQAEEIRGRVRCDVSGGEPGRGGAGGPGLVLERPSPAGAPSRTACPAGPSGPPGAFGADGRCVIRSRQ</sequence>
<gene>
    <name evidence="3" type="ORF">AMPC_18540</name>
</gene>
<feature type="signal peptide" evidence="2">
    <location>
        <begin position="1"/>
        <end position="17"/>
    </location>
</feature>
<feature type="compositionally biased region" description="Gly residues" evidence="1">
    <location>
        <begin position="157"/>
        <end position="168"/>
    </location>
</feature>
<proteinExistence type="predicted"/>
<protein>
    <recommendedName>
        <fullName evidence="5">Collagen triple helix repeat protein</fullName>
    </recommendedName>
</protein>
<dbReference type="Proteomes" id="UP001162734">
    <property type="component" value="Chromosome"/>
</dbReference>
<evidence type="ECO:0000313" key="4">
    <source>
        <dbReference type="Proteomes" id="UP001162734"/>
    </source>
</evidence>
<evidence type="ECO:0000256" key="2">
    <source>
        <dbReference type="SAM" id="SignalP"/>
    </source>
</evidence>
<evidence type="ECO:0000256" key="1">
    <source>
        <dbReference type="SAM" id="MobiDB-lite"/>
    </source>
</evidence>
<feature type="compositionally biased region" description="Low complexity" evidence="1">
    <location>
        <begin position="184"/>
        <end position="198"/>
    </location>
</feature>
<evidence type="ECO:0008006" key="5">
    <source>
        <dbReference type="Google" id="ProtNLM"/>
    </source>
</evidence>
<evidence type="ECO:0000313" key="3">
    <source>
        <dbReference type="EMBL" id="BDG08741.1"/>
    </source>
</evidence>
<name>A0ABM7XA66_9BACT</name>